<keyword evidence="3 5" id="KW-0012">Acyltransferase</keyword>
<evidence type="ECO:0000256" key="2">
    <source>
        <dbReference type="ARBA" id="ARBA00022679"/>
    </source>
</evidence>
<dbReference type="CDD" id="cd07989">
    <property type="entry name" value="LPLAT_AGPAT-like"/>
    <property type="match status" value="1"/>
</dbReference>
<name>A0A6B3L9R1_9BACT</name>
<accession>A0A6B3L9R1</accession>
<evidence type="ECO:0000256" key="1">
    <source>
        <dbReference type="ARBA" id="ARBA00005189"/>
    </source>
</evidence>
<keyword evidence="6" id="KW-1185">Reference proteome</keyword>
<dbReference type="RefSeq" id="WP_164363019.1">
    <property type="nucleotide sequence ID" value="NZ_CP066776.1"/>
</dbReference>
<organism evidence="5 6">
    <name type="scientific">Sulfuriroseicoccus oceanibius</name>
    <dbReference type="NCBI Taxonomy" id="2707525"/>
    <lineage>
        <taxon>Bacteria</taxon>
        <taxon>Pseudomonadati</taxon>
        <taxon>Verrucomicrobiota</taxon>
        <taxon>Verrucomicrobiia</taxon>
        <taxon>Verrucomicrobiales</taxon>
        <taxon>Verrucomicrobiaceae</taxon>
        <taxon>Sulfuriroseicoccus</taxon>
    </lineage>
</organism>
<dbReference type="InterPro" id="IPR002123">
    <property type="entry name" value="Plipid/glycerol_acylTrfase"/>
</dbReference>
<dbReference type="EMBL" id="CP066776">
    <property type="protein sequence ID" value="QQL46236.1"/>
    <property type="molecule type" value="Genomic_DNA"/>
</dbReference>
<protein>
    <submittedName>
        <fullName evidence="5">1-acyl-sn-glycerol-3-phosphate acyltransferase</fullName>
    </submittedName>
</protein>
<evidence type="ECO:0000313" key="6">
    <source>
        <dbReference type="Proteomes" id="UP000475117"/>
    </source>
</evidence>
<dbReference type="Pfam" id="PF01553">
    <property type="entry name" value="Acyltransferase"/>
    <property type="match status" value="1"/>
</dbReference>
<reference evidence="5 6" key="1">
    <citation type="submission" date="2020-12" db="EMBL/GenBank/DDBJ databases">
        <title>Sulforoseuscoccus oceanibium gen. nov., sp. nov., a representative of the phylum Verrucomicrobia with special cytoplasmic membrane, and proposal of Sulforoseuscoccusaceae fam. nov.</title>
        <authorList>
            <person name="Xi F."/>
        </authorList>
    </citation>
    <scope>NUCLEOTIDE SEQUENCE [LARGE SCALE GENOMIC DNA]</scope>
    <source>
        <strain evidence="5 6">T37</strain>
    </source>
</reference>
<dbReference type="GO" id="GO:0006654">
    <property type="term" value="P:phosphatidic acid biosynthetic process"/>
    <property type="evidence" value="ECO:0007669"/>
    <property type="project" value="TreeGrafter"/>
</dbReference>
<evidence type="ECO:0000313" key="5">
    <source>
        <dbReference type="EMBL" id="QQL46236.1"/>
    </source>
</evidence>
<keyword evidence="2 5" id="KW-0808">Transferase</keyword>
<dbReference type="KEGG" id="soa:G3M56_006540"/>
<evidence type="ECO:0000256" key="3">
    <source>
        <dbReference type="ARBA" id="ARBA00023315"/>
    </source>
</evidence>
<dbReference type="GO" id="GO:0003841">
    <property type="term" value="F:1-acylglycerol-3-phosphate O-acyltransferase activity"/>
    <property type="evidence" value="ECO:0007669"/>
    <property type="project" value="TreeGrafter"/>
</dbReference>
<sequence>MIYRFFRFLCWVVLKVGFKHKVVNRENLIEDGPALIASNHVSFLDPPAVGVSFHNHINYLARKTLFKGFFAWLLPRLYSIPVDRDGSDMSSLKKIISLLKGGERVLLFPEGTRSDDGEVKSAEPGVGLVIAKSGAPVLPVRVFGAYEALSRHHEKVKFVPITVVVGEPVDFSEIEAQGLKGKALYKAYADKTMEAIAALELPEPR</sequence>
<dbReference type="SMART" id="SM00563">
    <property type="entry name" value="PlsC"/>
    <property type="match status" value="1"/>
</dbReference>
<feature type="domain" description="Phospholipid/glycerol acyltransferase" evidence="4">
    <location>
        <begin position="34"/>
        <end position="145"/>
    </location>
</feature>
<evidence type="ECO:0000259" key="4">
    <source>
        <dbReference type="SMART" id="SM00563"/>
    </source>
</evidence>
<dbReference type="PANTHER" id="PTHR10434">
    <property type="entry name" value="1-ACYL-SN-GLYCEROL-3-PHOSPHATE ACYLTRANSFERASE"/>
    <property type="match status" value="1"/>
</dbReference>
<proteinExistence type="predicted"/>
<dbReference type="PANTHER" id="PTHR10434:SF40">
    <property type="entry name" value="1-ACYL-SN-GLYCEROL-3-PHOSPHATE ACYLTRANSFERASE"/>
    <property type="match status" value="1"/>
</dbReference>
<dbReference type="AlphaFoldDB" id="A0A6B3L9R1"/>
<gene>
    <name evidence="5" type="ORF">G3M56_006540</name>
</gene>
<comment type="pathway">
    <text evidence="1">Lipid metabolism.</text>
</comment>
<dbReference type="Proteomes" id="UP000475117">
    <property type="component" value="Chromosome"/>
</dbReference>
<dbReference type="SUPFAM" id="SSF69593">
    <property type="entry name" value="Glycerol-3-phosphate (1)-acyltransferase"/>
    <property type="match status" value="1"/>
</dbReference>